<evidence type="ECO:0000313" key="1">
    <source>
        <dbReference type="EMBL" id="KIM21806.1"/>
    </source>
</evidence>
<dbReference type="EMBL" id="KN824371">
    <property type="protein sequence ID" value="KIM21806.1"/>
    <property type="molecule type" value="Genomic_DNA"/>
</dbReference>
<organism evidence="1 2">
    <name type="scientific">Serendipita vermifera MAFF 305830</name>
    <dbReference type="NCBI Taxonomy" id="933852"/>
    <lineage>
        <taxon>Eukaryota</taxon>
        <taxon>Fungi</taxon>
        <taxon>Dikarya</taxon>
        <taxon>Basidiomycota</taxon>
        <taxon>Agaricomycotina</taxon>
        <taxon>Agaricomycetes</taxon>
        <taxon>Sebacinales</taxon>
        <taxon>Serendipitaceae</taxon>
        <taxon>Serendipita</taxon>
    </lineage>
</organism>
<dbReference type="Proteomes" id="UP000054097">
    <property type="component" value="Unassembled WGS sequence"/>
</dbReference>
<name>A0A0C3ARA9_SERVB</name>
<dbReference type="HOGENOM" id="CLU_2293437_0_0_1"/>
<reference evidence="2" key="2">
    <citation type="submission" date="2015-01" db="EMBL/GenBank/DDBJ databases">
        <title>Evolutionary Origins and Diversification of the Mycorrhizal Mutualists.</title>
        <authorList>
            <consortium name="DOE Joint Genome Institute"/>
            <consortium name="Mycorrhizal Genomics Consortium"/>
            <person name="Kohler A."/>
            <person name="Kuo A."/>
            <person name="Nagy L.G."/>
            <person name="Floudas D."/>
            <person name="Copeland A."/>
            <person name="Barry K.W."/>
            <person name="Cichocki N."/>
            <person name="Veneault-Fourrey C."/>
            <person name="LaButti K."/>
            <person name="Lindquist E.A."/>
            <person name="Lipzen A."/>
            <person name="Lundell T."/>
            <person name="Morin E."/>
            <person name="Murat C."/>
            <person name="Riley R."/>
            <person name="Ohm R."/>
            <person name="Sun H."/>
            <person name="Tunlid A."/>
            <person name="Henrissat B."/>
            <person name="Grigoriev I.V."/>
            <person name="Hibbett D.S."/>
            <person name="Martin F."/>
        </authorList>
    </citation>
    <scope>NUCLEOTIDE SEQUENCE [LARGE SCALE GENOMIC DNA]</scope>
    <source>
        <strain evidence="2">MAFF 305830</strain>
    </source>
</reference>
<reference evidence="1 2" key="1">
    <citation type="submission" date="2014-04" db="EMBL/GenBank/DDBJ databases">
        <authorList>
            <consortium name="DOE Joint Genome Institute"/>
            <person name="Kuo A."/>
            <person name="Zuccaro A."/>
            <person name="Kohler A."/>
            <person name="Nagy L.G."/>
            <person name="Floudas D."/>
            <person name="Copeland A."/>
            <person name="Barry K.W."/>
            <person name="Cichocki N."/>
            <person name="Veneault-Fourrey C."/>
            <person name="LaButti K."/>
            <person name="Lindquist E.A."/>
            <person name="Lipzen A."/>
            <person name="Lundell T."/>
            <person name="Morin E."/>
            <person name="Murat C."/>
            <person name="Sun H."/>
            <person name="Tunlid A."/>
            <person name="Henrissat B."/>
            <person name="Grigoriev I.V."/>
            <person name="Hibbett D.S."/>
            <person name="Martin F."/>
            <person name="Nordberg H.P."/>
            <person name="Cantor M.N."/>
            <person name="Hua S.X."/>
        </authorList>
    </citation>
    <scope>NUCLEOTIDE SEQUENCE [LARGE SCALE GENOMIC DNA]</scope>
    <source>
        <strain evidence="1 2">MAFF 305830</strain>
    </source>
</reference>
<evidence type="ECO:0000313" key="2">
    <source>
        <dbReference type="Proteomes" id="UP000054097"/>
    </source>
</evidence>
<keyword evidence="2" id="KW-1185">Reference proteome</keyword>
<gene>
    <name evidence="1" type="ORF">M408DRAFT_300649</name>
</gene>
<dbReference type="AlphaFoldDB" id="A0A0C3ARA9"/>
<sequence length="101" mass="11695">MPRMFLPLRCHISNHPYRLVMAFKIFKAERDRLQGSSEPYNIGGSCARSSAEDPYYRNRVEFPFNGYLNSNYGADLKTQEADQRKFYLANSSSKGLTRLFS</sequence>
<accession>A0A0C3ARA9</accession>
<proteinExistence type="predicted"/>
<protein>
    <submittedName>
        <fullName evidence="1">Uncharacterized protein</fullName>
    </submittedName>
</protein>